<organism evidence="1 2">
    <name type="scientific">Oleoguttula mirabilis</name>
    <dbReference type="NCBI Taxonomy" id="1507867"/>
    <lineage>
        <taxon>Eukaryota</taxon>
        <taxon>Fungi</taxon>
        <taxon>Dikarya</taxon>
        <taxon>Ascomycota</taxon>
        <taxon>Pezizomycotina</taxon>
        <taxon>Dothideomycetes</taxon>
        <taxon>Dothideomycetidae</taxon>
        <taxon>Mycosphaerellales</taxon>
        <taxon>Teratosphaeriaceae</taxon>
        <taxon>Oleoguttula</taxon>
    </lineage>
</organism>
<comment type="caution">
    <text evidence="1">The sequence shown here is derived from an EMBL/GenBank/DDBJ whole genome shotgun (WGS) entry which is preliminary data.</text>
</comment>
<protein>
    <submittedName>
        <fullName evidence="1">Uncharacterized protein</fullName>
    </submittedName>
</protein>
<dbReference type="PANTHER" id="PTHR31630:SF6">
    <property type="entry name" value="PHYTANOYL-COA DIOXYGENASE-RELATED"/>
    <property type="match status" value="1"/>
</dbReference>
<evidence type="ECO:0000313" key="1">
    <source>
        <dbReference type="EMBL" id="KAK4544094.1"/>
    </source>
</evidence>
<dbReference type="EMBL" id="JAVFHQ010000027">
    <property type="protein sequence ID" value="KAK4544094.1"/>
    <property type="molecule type" value="Genomic_DNA"/>
</dbReference>
<gene>
    <name evidence="1" type="ORF">LTR36_004592</name>
</gene>
<proteinExistence type="predicted"/>
<dbReference type="AlphaFoldDB" id="A0AAV9JGZ5"/>
<accession>A0AAV9JGZ5</accession>
<dbReference type="Proteomes" id="UP001324427">
    <property type="component" value="Unassembled WGS sequence"/>
</dbReference>
<keyword evidence="2" id="KW-1185">Reference proteome</keyword>
<dbReference type="PANTHER" id="PTHR31630">
    <property type="entry name" value="PHYTANOYL-COA DIOXYGENASE-RELATED-RELATED"/>
    <property type="match status" value="1"/>
</dbReference>
<sequence>MPSTPWPHVDQTPYMQGLQCAQGIINFAPNEPEDGGLVVLKGSHTLTEAFLKSHSMDKKAEGVAVPDDWHRFDAEEVAWFKQKDACYTPAASASSGELKQKAEIFGNRQRTTHWPHRNFWRQNKMLRFGEGDPYHRDRPFEEPVETEQLLKLAGALAC</sequence>
<reference evidence="1 2" key="1">
    <citation type="submission" date="2021-11" db="EMBL/GenBank/DDBJ databases">
        <title>Black yeast isolated from Biological Soil Crust.</title>
        <authorList>
            <person name="Kurbessoian T."/>
        </authorList>
    </citation>
    <scope>NUCLEOTIDE SEQUENCE [LARGE SCALE GENOMIC DNA]</scope>
    <source>
        <strain evidence="1 2">CCFEE 5522</strain>
    </source>
</reference>
<dbReference type="SUPFAM" id="SSF51197">
    <property type="entry name" value="Clavaminate synthase-like"/>
    <property type="match status" value="1"/>
</dbReference>
<name>A0AAV9JGZ5_9PEZI</name>
<evidence type="ECO:0000313" key="2">
    <source>
        <dbReference type="Proteomes" id="UP001324427"/>
    </source>
</evidence>